<dbReference type="SUPFAM" id="SSF111331">
    <property type="entry name" value="NAD kinase/diacylglycerol kinase-like"/>
    <property type="match status" value="1"/>
</dbReference>
<organism evidence="2 3">
    <name type="scientific">Sphingomonas paucimobilis NBRC 13935</name>
    <dbReference type="NCBI Taxonomy" id="1219050"/>
    <lineage>
        <taxon>Bacteria</taxon>
        <taxon>Pseudomonadati</taxon>
        <taxon>Pseudomonadota</taxon>
        <taxon>Alphaproteobacteria</taxon>
        <taxon>Sphingomonadales</taxon>
        <taxon>Sphingomonadaceae</taxon>
        <taxon>Sphingomonas</taxon>
    </lineage>
</organism>
<reference evidence="2 3" key="1">
    <citation type="submission" date="2014-08" db="EMBL/GenBank/DDBJ databases">
        <title>Whole genome shotgun sequence of Sphingomonas paucimobilis NBRC 13935.</title>
        <authorList>
            <person name="Hosoyama A."/>
            <person name="Hashimoto M."/>
            <person name="Hosoyama Y."/>
            <person name="Noguchi M."/>
            <person name="Uohara A."/>
            <person name="Ohji S."/>
            <person name="Katano-Makiyama Y."/>
            <person name="Ichikawa N."/>
            <person name="Kimura A."/>
            <person name="Yamazoe A."/>
            <person name="Fujita N."/>
        </authorList>
    </citation>
    <scope>NUCLEOTIDE SEQUENCE [LARGE SCALE GENOMIC DNA]</scope>
    <source>
        <strain evidence="2 3">NBRC 13935</strain>
    </source>
</reference>
<evidence type="ECO:0000259" key="1">
    <source>
        <dbReference type="PROSITE" id="PS50146"/>
    </source>
</evidence>
<feature type="domain" description="DAGKc" evidence="1">
    <location>
        <begin position="1"/>
        <end position="127"/>
    </location>
</feature>
<dbReference type="InterPro" id="IPR016064">
    <property type="entry name" value="NAD/diacylglycerol_kinase_sf"/>
</dbReference>
<dbReference type="InterPro" id="IPR001206">
    <property type="entry name" value="Diacylglycerol_kinase_cat_dom"/>
</dbReference>
<dbReference type="AlphaFoldDB" id="A0A0C9MN21"/>
<proteinExistence type="predicted"/>
<name>A0A0C9MN21_SPHPI</name>
<gene>
    <name evidence="2" type="ORF">SP6_04_00950</name>
</gene>
<dbReference type="InterPro" id="IPR017438">
    <property type="entry name" value="ATP-NAD_kinase_N"/>
</dbReference>
<dbReference type="Pfam" id="PF00781">
    <property type="entry name" value="DAGK_cat"/>
    <property type="match status" value="1"/>
</dbReference>
<evidence type="ECO:0000313" key="2">
    <source>
        <dbReference type="EMBL" id="GAN12171.1"/>
    </source>
</evidence>
<protein>
    <submittedName>
        <fullName evidence="2">DNA, contig: SP604</fullName>
    </submittedName>
</protein>
<sequence>MRRFWFVTNGRSGSTADTVAAQITDTLSAMGHEMAGQTGFPDEALPSTDMLASVGADGVVVYAGDGTINAVLTALKAWEGEILILPGGTMNLLAKTLHGDGEALAILHRLADQPPRRVSLPFAEADGRHAYAGLILGPATRWAHAREAVRNGRARRLIQAVALAWRRSFGAGLRIADVPELKRRYQALFVTPMDDHLELAAVDARTWHRLFDLGRMALTEDWTRAQGVTCARTPTFRVRGGKPVSALFDGEPHRLPPGTAIRLTRSRSHILATIIRA</sequence>
<dbReference type="Proteomes" id="UP000032025">
    <property type="component" value="Unassembled WGS sequence"/>
</dbReference>
<dbReference type="GO" id="GO:0016301">
    <property type="term" value="F:kinase activity"/>
    <property type="evidence" value="ECO:0007669"/>
    <property type="project" value="InterPro"/>
</dbReference>
<dbReference type="PROSITE" id="PS50146">
    <property type="entry name" value="DAGK"/>
    <property type="match status" value="1"/>
</dbReference>
<comment type="caution">
    <text evidence="2">The sequence shown here is derived from an EMBL/GenBank/DDBJ whole genome shotgun (WGS) entry which is preliminary data.</text>
</comment>
<evidence type="ECO:0000313" key="3">
    <source>
        <dbReference type="Proteomes" id="UP000032025"/>
    </source>
</evidence>
<keyword evidence="3" id="KW-1185">Reference proteome</keyword>
<dbReference type="GeneID" id="78526656"/>
<dbReference type="EMBL" id="BBJS01000004">
    <property type="protein sequence ID" value="GAN12171.1"/>
    <property type="molecule type" value="Genomic_DNA"/>
</dbReference>
<dbReference type="Gene3D" id="3.40.50.10330">
    <property type="entry name" value="Probable inorganic polyphosphate/atp-NAD kinase, domain 1"/>
    <property type="match status" value="1"/>
</dbReference>
<accession>A0A0C9MN21</accession>
<dbReference type="RefSeq" id="WP_007406628.1">
    <property type="nucleotide sequence ID" value="NZ_BBJS01000004.1"/>
</dbReference>